<dbReference type="Pfam" id="PF22020">
    <property type="entry name" value="RlmL_1st"/>
    <property type="match status" value="1"/>
</dbReference>
<comment type="subcellular location">
    <subcellularLocation>
        <location evidence="6">Cytoplasm</location>
    </subcellularLocation>
</comment>
<dbReference type="NCBIfam" id="NF008748">
    <property type="entry name" value="PRK11783.1"/>
    <property type="match status" value="1"/>
</dbReference>
<dbReference type="InterPro" id="IPR029063">
    <property type="entry name" value="SAM-dependent_MTases_sf"/>
</dbReference>
<evidence type="ECO:0000256" key="3">
    <source>
        <dbReference type="ARBA" id="ARBA00022603"/>
    </source>
</evidence>
<dbReference type="Gene3D" id="3.30.2130.30">
    <property type="match status" value="1"/>
</dbReference>
<keyword evidence="7" id="KW-0694">RNA-binding</keyword>
<dbReference type="InterPro" id="IPR000241">
    <property type="entry name" value="RlmKL-like_Mtase"/>
</dbReference>
<dbReference type="Gene3D" id="3.30.750.80">
    <property type="entry name" value="RNA methyltransferase domain (HRMD) like"/>
    <property type="match status" value="1"/>
</dbReference>
<keyword evidence="3 6" id="KW-0489">Methyltransferase</keyword>
<dbReference type="Proteomes" id="UP000184603">
    <property type="component" value="Unassembled WGS sequence"/>
</dbReference>
<keyword evidence="10" id="KW-1185">Reference proteome</keyword>
<dbReference type="InterPro" id="IPR019614">
    <property type="entry name" value="SAM-dep_methyl-trfase"/>
</dbReference>
<dbReference type="OrthoDB" id="9784632at2"/>
<comment type="catalytic activity">
    <reaction evidence="6">
        <text>guanosine(2069) in 23S rRNA + S-adenosyl-L-methionine = N(2)-methylguanosine(2069) in 23S rRNA + S-adenosyl-L-homocysteine + H(+)</text>
        <dbReference type="Rhea" id="RHEA:43772"/>
        <dbReference type="Rhea" id="RHEA-COMP:10688"/>
        <dbReference type="Rhea" id="RHEA-COMP:10689"/>
        <dbReference type="ChEBI" id="CHEBI:15378"/>
        <dbReference type="ChEBI" id="CHEBI:57856"/>
        <dbReference type="ChEBI" id="CHEBI:59789"/>
        <dbReference type="ChEBI" id="CHEBI:74269"/>
        <dbReference type="ChEBI" id="CHEBI:74481"/>
        <dbReference type="EC" id="2.1.1.264"/>
    </reaction>
</comment>
<dbReference type="PANTHER" id="PTHR47313:SF1">
    <property type="entry name" value="RIBOSOMAL RNA LARGE SUBUNIT METHYLTRANSFERASE K_L"/>
    <property type="match status" value="1"/>
</dbReference>
<dbReference type="InterPro" id="IPR054170">
    <property type="entry name" value="RlmL_1st"/>
</dbReference>
<accession>A0A1M7XW34</accession>
<dbReference type="Pfam" id="PF10672">
    <property type="entry name" value="Methyltrans_SAM"/>
    <property type="match status" value="1"/>
</dbReference>
<dbReference type="STRING" id="1121416.SAMN02745220_00226"/>
<reference evidence="9 10" key="1">
    <citation type="submission" date="2016-12" db="EMBL/GenBank/DDBJ databases">
        <authorList>
            <person name="Song W.-J."/>
            <person name="Kurnit D.M."/>
        </authorList>
    </citation>
    <scope>NUCLEOTIDE SEQUENCE [LARGE SCALE GENOMIC DNA]</scope>
    <source>
        <strain evidence="9 10">DSM 18488</strain>
    </source>
</reference>
<dbReference type="EC" id="2.1.1.173" evidence="6"/>
<dbReference type="PROSITE" id="PS01261">
    <property type="entry name" value="UPF0020"/>
    <property type="match status" value="1"/>
</dbReference>
<gene>
    <name evidence="6" type="primary">rlmL</name>
    <name evidence="9" type="ORF">SAMN02745220_00226</name>
</gene>
<dbReference type="InterPro" id="IPR053943">
    <property type="entry name" value="RlmKL-like_Mtase_CS"/>
</dbReference>
<dbReference type="RefSeq" id="WP_073611587.1">
    <property type="nucleotide sequence ID" value="NZ_FRFE01000001.1"/>
</dbReference>
<dbReference type="SUPFAM" id="SSF53335">
    <property type="entry name" value="S-adenosyl-L-methionine-dependent methyltransferases"/>
    <property type="match status" value="2"/>
</dbReference>
<dbReference type="CDD" id="cd02440">
    <property type="entry name" value="AdoMet_MTases"/>
    <property type="match status" value="1"/>
</dbReference>
<evidence type="ECO:0000256" key="1">
    <source>
        <dbReference type="ARBA" id="ARBA00022490"/>
    </source>
</evidence>
<sequence length="720" mass="82415">MTLENEKSLVFAATCGAGTESMVAEEVTSFGGRDMESGKGVVSWRGSLESGYRACLWSRFASRVFLELHTFTITDQDSIYHGARQIDWDNHFDPQTTFAVDCTVTGDTVESIHSRFAALRVKDGLVDQFRERFGERPSVDAERPGVRVHLLVRNTTAILSLDLSGDSLHKRGYRVENSLAPLKENLAAAIVQVSGWPQMQKSGASLVDPMCGSGTLLIEAALMFGDSAPGLFRKYFGFMGWKGHDKNIWSRLVDEAMAREEAGTNQVWPVIVGYDADHLAVRAARMNVKRAGLDDRIRIERAELAQLPSPPEKGLVLSNLPFGERLSETEEVSWLYRALGRIMRERFSGWRLAVFISNPDLTDSFNLQWEEKFRLYNGPLHCRVLTTLVPPPEEQDFRWQMTGWVPEGDGADFANRLKKNLKKMLKWSVKEQISCYRVYDRDLLEYNVSIDIYEKWVHVQEYAPPVSVKAESAAARFQLVLRCVREILGIRADRVFIKTRERQRGKQQYQQKSARKKMVEVREGSCSYLANFTDYLDTGVFLDHRPIRMRIHEEAVNKRFLNLFGYTGTATVQAAAGGAVSTTTVDLSTTYCRWAKMNLALNGFAFERNRVISADCMVWLAEERGEYDLIFVDPPTFSNTKKERRVFDLQRDHYNLLTLAMARLADNGLLIFSTNFRKFELDSRLREEYQVSDISRASIPFDFERNRKIHMCWEFRKNEV</sequence>
<evidence type="ECO:0000256" key="4">
    <source>
        <dbReference type="ARBA" id="ARBA00022679"/>
    </source>
</evidence>
<evidence type="ECO:0000259" key="8">
    <source>
        <dbReference type="PROSITE" id="PS51165"/>
    </source>
</evidence>
<keyword evidence="1 6" id="KW-0963">Cytoplasm</keyword>
<dbReference type="PIRSF" id="PIRSF037618">
    <property type="entry name" value="RNA_Mtase_bacteria_prd"/>
    <property type="match status" value="1"/>
</dbReference>
<feature type="domain" description="THUMP" evidence="8">
    <location>
        <begin position="50"/>
        <end position="163"/>
    </location>
</feature>
<dbReference type="InterPro" id="IPR017244">
    <property type="entry name" value="23SrRNA_methyltr_KL"/>
</dbReference>
<comment type="similarity">
    <text evidence="6">Belongs to the methyltransferase superfamily. RlmKL family.</text>
</comment>
<dbReference type="AlphaFoldDB" id="A0A1M7XW34"/>
<keyword evidence="4 6" id="KW-0808">Transferase</keyword>
<dbReference type="GO" id="GO:0005737">
    <property type="term" value="C:cytoplasm"/>
    <property type="evidence" value="ECO:0007669"/>
    <property type="project" value="UniProtKB-SubCell"/>
</dbReference>
<evidence type="ECO:0000256" key="7">
    <source>
        <dbReference type="PROSITE-ProRule" id="PRU00529"/>
    </source>
</evidence>
<name>A0A1M7XW34_9BACT</name>
<dbReference type="EMBL" id="FRFE01000001">
    <property type="protein sequence ID" value="SHO42948.1"/>
    <property type="molecule type" value="Genomic_DNA"/>
</dbReference>
<protein>
    <recommendedName>
        <fullName evidence="6">Ribosomal RNA large subunit methyltransferase K/L</fullName>
    </recommendedName>
    <domain>
        <recommendedName>
            <fullName evidence="6">23S rRNA m2G2445 methyltransferase</fullName>
            <ecNumber evidence="6">2.1.1.173</ecNumber>
        </recommendedName>
        <alternativeName>
            <fullName evidence="6">rRNA (guanine-N(2)-)-methyltransferase RlmL</fullName>
        </alternativeName>
    </domain>
    <domain>
        <recommendedName>
            <fullName evidence="6">23S rRNA m7G2069 methyltransferase</fullName>
            <ecNumber evidence="6">2.1.1.264</ecNumber>
        </recommendedName>
        <alternativeName>
            <fullName evidence="6">rRNA (guanine-N(7)-)-methyltransferase RlmK</fullName>
        </alternativeName>
    </domain>
</protein>
<dbReference type="GO" id="GO:0052915">
    <property type="term" value="F:23S rRNA (guanine(2445)-N(2))-methyltransferase activity"/>
    <property type="evidence" value="ECO:0007669"/>
    <property type="project" value="UniProtKB-UniRule"/>
</dbReference>
<comment type="catalytic activity">
    <reaction evidence="6">
        <text>guanosine(2445) in 23S rRNA + S-adenosyl-L-methionine = N(2)-methylguanosine(2445) in 23S rRNA + S-adenosyl-L-homocysteine + H(+)</text>
        <dbReference type="Rhea" id="RHEA:42740"/>
        <dbReference type="Rhea" id="RHEA-COMP:10215"/>
        <dbReference type="Rhea" id="RHEA-COMP:10216"/>
        <dbReference type="ChEBI" id="CHEBI:15378"/>
        <dbReference type="ChEBI" id="CHEBI:57856"/>
        <dbReference type="ChEBI" id="CHEBI:59789"/>
        <dbReference type="ChEBI" id="CHEBI:74269"/>
        <dbReference type="ChEBI" id="CHEBI:74481"/>
        <dbReference type="EC" id="2.1.1.173"/>
    </reaction>
</comment>
<dbReference type="PROSITE" id="PS51165">
    <property type="entry name" value="THUMP"/>
    <property type="match status" value="1"/>
</dbReference>
<dbReference type="HAMAP" id="MF_01858">
    <property type="entry name" value="23SrRNA_methyltr_KL"/>
    <property type="match status" value="1"/>
</dbReference>
<keyword evidence="2 6" id="KW-0698">rRNA processing</keyword>
<dbReference type="SMART" id="SM00981">
    <property type="entry name" value="THUMP"/>
    <property type="match status" value="1"/>
</dbReference>
<evidence type="ECO:0000256" key="6">
    <source>
        <dbReference type="HAMAP-Rule" id="MF_01858"/>
    </source>
</evidence>
<dbReference type="EC" id="2.1.1.264" evidence="6"/>
<dbReference type="InterPro" id="IPR004114">
    <property type="entry name" value="THUMP_dom"/>
</dbReference>
<evidence type="ECO:0000313" key="10">
    <source>
        <dbReference type="Proteomes" id="UP000184603"/>
    </source>
</evidence>
<dbReference type="Pfam" id="PF01170">
    <property type="entry name" value="UPF0020"/>
    <property type="match status" value="1"/>
</dbReference>
<evidence type="ECO:0000313" key="9">
    <source>
        <dbReference type="EMBL" id="SHO42948.1"/>
    </source>
</evidence>
<keyword evidence="5 6" id="KW-0949">S-adenosyl-L-methionine</keyword>
<dbReference type="GO" id="GO:0070043">
    <property type="term" value="F:rRNA (guanine-N7-)-methyltransferase activity"/>
    <property type="evidence" value="ECO:0007669"/>
    <property type="project" value="UniProtKB-UniRule"/>
</dbReference>
<evidence type="ECO:0000256" key="5">
    <source>
        <dbReference type="ARBA" id="ARBA00022691"/>
    </source>
</evidence>
<comment type="function">
    <text evidence="6">Specifically methylates the guanine in position 2445 (m2G2445) and the guanine in position 2069 (m7G2069) of 23S rRNA.</text>
</comment>
<dbReference type="Gene3D" id="3.40.50.150">
    <property type="entry name" value="Vaccinia Virus protein VP39"/>
    <property type="match status" value="2"/>
</dbReference>
<dbReference type="GO" id="GO:0003723">
    <property type="term" value="F:RNA binding"/>
    <property type="evidence" value="ECO:0007669"/>
    <property type="project" value="UniProtKB-UniRule"/>
</dbReference>
<organism evidence="9 10">
    <name type="scientific">Desulfopila aestuarii DSM 18488</name>
    <dbReference type="NCBI Taxonomy" id="1121416"/>
    <lineage>
        <taxon>Bacteria</taxon>
        <taxon>Pseudomonadati</taxon>
        <taxon>Thermodesulfobacteriota</taxon>
        <taxon>Desulfobulbia</taxon>
        <taxon>Desulfobulbales</taxon>
        <taxon>Desulfocapsaceae</taxon>
        <taxon>Desulfopila</taxon>
    </lineage>
</organism>
<proteinExistence type="inferred from homology"/>
<evidence type="ECO:0000256" key="2">
    <source>
        <dbReference type="ARBA" id="ARBA00022552"/>
    </source>
</evidence>
<dbReference type="PANTHER" id="PTHR47313">
    <property type="entry name" value="RIBOSOMAL RNA LARGE SUBUNIT METHYLTRANSFERASE K/L"/>
    <property type="match status" value="1"/>
</dbReference>
<dbReference type="Pfam" id="PF02926">
    <property type="entry name" value="THUMP"/>
    <property type="match status" value="1"/>
</dbReference>
<dbReference type="CDD" id="cd11715">
    <property type="entry name" value="THUMP_AdoMetMT"/>
    <property type="match status" value="1"/>
</dbReference>